<dbReference type="GO" id="GO:0016491">
    <property type="term" value="F:oxidoreductase activity"/>
    <property type="evidence" value="ECO:0007669"/>
    <property type="project" value="UniProtKB-KW"/>
</dbReference>
<protein>
    <recommendedName>
        <fullName evidence="1">Thioredoxin reductase</fullName>
    </recommendedName>
</protein>
<gene>
    <name evidence="5" type="ORF">GGR47_003737</name>
</gene>
<dbReference type="EMBL" id="JACIDB010000018">
    <property type="protein sequence ID" value="MBB3877469.1"/>
    <property type="molecule type" value="Genomic_DNA"/>
</dbReference>
<dbReference type="InterPro" id="IPR023753">
    <property type="entry name" value="FAD/NAD-binding_dom"/>
</dbReference>
<evidence type="ECO:0000256" key="2">
    <source>
        <dbReference type="ARBA" id="ARBA00022630"/>
    </source>
</evidence>
<dbReference type="AlphaFoldDB" id="A0AAW3TZF5"/>
<evidence type="ECO:0000313" key="6">
    <source>
        <dbReference type="Proteomes" id="UP000528945"/>
    </source>
</evidence>
<proteinExistence type="predicted"/>
<accession>A0AAW3TZF5</accession>
<reference evidence="5 6" key="1">
    <citation type="submission" date="2020-08" db="EMBL/GenBank/DDBJ databases">
        <title>Genomic Encyclopedia of Type Strains, Phase IV (KMG-IV): sequencing the most valuable type-strain genomes for metagenomic binning, comparative biology and taxonomic classification.</title>
        <authorList>
            <person name="Goeker M."/>
        </authorList>
    </citation>
    <scope>NUCLEOTIDE SEQUENCE [LARGE SCALE GENOMIC DNA]</scope>
    <source>
        <strain evidence="5 6">DSM 15581</strain>
    </source>
</reference>
<keyword evidence="2" id="KW-0285">Flavoprotein</keyword>
<dbReference type="PRINTS" id="PR00469">
    <property type="entry name" value="PNDRDTASEII"/>
</dbReference>
<dbReference type="PRINTS" id="PR00368">
    <property type="entry name" value="FADPNR"/>
</dbReference>
<evidence type="ECO:0000256" key="1">
    <source>
        <dbReference type="ARBA" id="ARBA00018719"/>
    </source>
</evidence>
<sequence length="278" mass="29710">MTVFDGGPSRASWIPRSHNHAGFPEGIPGNELLARMRSQAEHYGATILAARVGCVTRQDGNFTVSYAGGEASARAILFATGVVNRRPPIAEDDHQPALDSGTLRYCPICDGYEVTGKRVAVLGSNTHGVAEALFLRTYSDDVTLLTLVKSDLDRSDRAALDKAGIAVETTAASSFEFGKPHARVRLADGRDFAFDTLYPALGSDVNDELLVPFGLKQAGDKSVITDSHMRLGIVGLYAVGDLVRGLDQISVAMGQAAIAATAIHNDLRERDGETLERK</sequence>
<dbReference type="Gene3D" id="3.50.50.60">
    <property type="entry name" value="FAD/NAD(P)-binding domain"/>
    <property type="match status" value="2"/>
</dbReference>
<organism evidence="5 6">
    <name type="scientific">Sphingomonas aquatilis</name>
    <dbReference type="NCBI Taxonomy" id="93063"/>
    <lineage>
        <taxon>Bacteria</taxon>
        <taxon>Pseudomonadati</taxon>
        <taxon>Pseudomonadota</taxon>
        <taxon>Alphaproteobacteria</taxon>
        <taxon>Sphingomonadales</taxon>
        <taxon>Sphingomonadaceae</taxon>
        <taxon>Sphingomonas</taxon>
    </lineage>
</organism>
<keyword evidence="3 5" id="KW-0560">Oxidoreductase</keyword>
<evidence type="ECO:0000256" key="3">
    <source>
        <dbReference type="ARBA" id="ARBA00023002"/>
    </source>
</evidence>
<keyword evidence="6" id="KW-1185">Reference proteome</keyword>
<name>A0AAW3TZF5_9SPHN</name>
<dbReference type="Proteomes" id="UP000528945">
    <property type="component" value="Unassembled WGS sequence"/>
</dbReference>
<dbReference type="Pfam" id="PF07992">
    <property type="entry name" value="Pyr_redox_2"/>
    <property type="match status" value="1"/>
</dbReference>
<dbReference type="InterPro" id="IPR036188">
    <property type="entry name" value="FAD/NAD-bd_sf"/>
</dbReference>
<feature type="domain" description="FAD/NAD(P)-binding" evidence="4">
    <location>
        <begin position="55"/>
        <end position="256"/>
    </location>
</feature>
<evidence type="ECO:0000313" key="5">
    <source>
        <dbReference type="EMBL" id="MBB3877469.1"/>
    </source>
</evidence>
<dbReference type="InterPro" id="IPR050097">
    <property type="entry name" value="Ferredoxin-NADP_redctase_2"/>
</dbReference>
<comment type="caution">
    <text evidence="5">The sequence shown here is derived from an EMBL/GenBank/DDBJ whole genome shotgun (WGS) entry which is preliminary data.</text>
</comment>
<evidence type="ECO:0000259" key="4">
    <source>
        <dbReference type="Pfam" id="PF07992"/>
    </source>
</evidence>
<dbReference type="PANTHER" id="PTHR48105">
    <property type="entry name" value="THIOREDOXIN REDUCTASE 1-RELATED-RELATED"/>
    <property type="match status" value="1"/>
</dbReference>
<dbReference type="SUPFAM" id="SSF51905">
    <property type="entry name" value="FAD/NAD(P)-binding domain"/>
    <property type="match status" value="1"/>
</dbReference>